<protein>
    <submittedName>
        <fullName evidence="3">Uncharacterized protein</fullName>
    </submittedName>
</protein>
<evidence type="ECO:0000256" key="2">
    <source>
        <dbReference type="SAM" id="SignalP"/>
    </source>
</evidence>
<dbReference type="RefSeq" id="XP_001600596.2">
    <property type="nucleotide sequence ID" value="XM_001600546.6"/>
</dbReference>
<name>A0A7M7G5P7_NASVI</name>
<reference evidence="3" key="1">
    <citation type="submission" date="2021-01" db="UniProtKB">
        <authorList>
            <consortium name="EnsemblMetazoa"/>
        </authorList>
    </citation>
    <scope>IDENTIFICATION</scope>
</reference>
<evidence type="ECO:0000313" key="4">
    <source>
        <dbReference type="Proteomes" id="UP000002358"/>
    </source>
</evidence>
<feature type="chain" id="PRO_5029888174" evidence="2">
    <location>
        <begin position="27"/>
        <end position="166"/>
    </location>
</feature>
<feature type="region of interest" description="Disordered" evidence="1">
    <location>
        <begin position="147"/>
        <end position="166"/>
    </location>
</feature>
<dbReference type="InParanoid" id="A0A7M7G5P7"/>
<keyword evidence="4" id="KW-1185">Reference proteome</keyword>
<accession>A0A7M7G5P7</accession>
<dbReference type="EnsemblMetazoa" id="XM_001600546">
    <property type="protein sequence ID" value="XP_001600596"/>
    <property type="gene ID" value="LOC100120380"/>
</dbReference>
<evidence type="ECO:0000256" key="1">
    <source>
        <dbReference type="SAM" id="MobiDB-lite"/>
    </source>
</evidence>
<organism evidence="3 4">
    <name type="scientific">Nasonia vitripennis</name>
    <name type="common">Parasitic wasp</name>
    <dbReference type="NCBI Taxonomy" id="7425"/>
    <lineage>
        <taxon>Eukaryota</taxon>
        <taxon>Metazoa</taxon>
        <taxon>Ecdysozoa</taxon>
        <taxon>Arthropoda</taxon>
        <taxon>Hexapoda</taxon>
        <taxon>Insecta</taxon>
        <taxon>Pterygota</taxon>
        <taxon>Neoptera</taxon>
        <taxon>Endopterygota</taxon>
        <taxon>Hymenoptera</taxon>
        <taxon>Apocrita</taxon>
        <taxon>Proctotrupomorpha</taxon>
        <taxon>Chalcidoidea</taxon>
        <taxon>Pteromalidae</taxon>
        <taxon>Pteromalinae</taxon>
        <taxon>Nasonia</taxon>
    </lineage>
</organism>
<dbReference type="Proteomes" id="UP000002358">
    <property type="component" value="Chromosome 5"/>
</dbReference>
<dbReference type="OrthoDB" id="10636645at2759"/>
<dbReference type="GeneID" id="100120380"/>
<keyword evidence="2" id="KW-0732">Signal</keyword>
<proteinExistence type="predicted"/>
<feature type="compositionally biased region" description="Pro residues" evidence="1">
    <location>
        <begin position="156"/>
        <end position="166"/>
    </location>
</feature>
<evidence type="ECO:0000313" key="3">
    <source>
        <dbReference type="EnsemblMetazoa" id="XP_001600596"/>
    </source>
</evidence>
<sequence>MRSRATFPLLLFVALLCMASPRLTKSESSESKVSEMASPPTTESTIQKAVDFVEHLVKETILPSNPDAYNELMEGVSPAGEPGTSPAANDSNATTTGIVTKLENLLNPLAQALYLFIDSLLRAFKHRALPCLITSWIPLEATCTPLENSPVSNQPIPAPSGPQPTR</sequence>
<dbReference type="KEGG" id="nvi:100120380"/>
<dbReference type="AlphaFoldDB" id="A0A7M7G5P7"/>
<feature type="signal peptide" evidence="2">
    <location>
        <begin position="1"/>
        <end position="26"/>
    </location>
</feature>